<name>A0AAU7K9Q9_9SPHI</name>
<gene>
    <name evidence="1" type="ORF">ABEG20_06455</name>
</gene>
<proteinExistence type="predicted"/>
<organism evidence="1">
    <name type="scientific">Pedobacter sp. KACC 23697</name>
    <dbReference type="NCBI Taxonomy" id="3149230"/>
    <lineage>
        <taxon>Bacteria</taxon>
        <taxon>Pseudomonadati</taxon>
        <taxon>Bacteroidota</taxon>
        <taxon>Sphingobacteriia</taxon>
        <taxon>Sphingobacteriales</taxon>
        <taxon>Sphingobacteriaceae</taxon>
        <taxon>Pedobacter</taxon>
    </lineage>
</organism>
<reference evidence="1" key="1">
    <citation type="submission" date="2024-05" db="EMBL/GenBank/DDBJ databases">
        <authorList>
            <person name="Kim S."/>
            <person name="Heo J."/>
            <person name="Choi H."/>
            <person name="Choi Y."/>
            <person name="Kwon S.-W."/>
            <person name="Kim Y."/>
        </authorList>
    </citation>
    <scope>NUCLEOTIDE SEQUENCE</scope>
    <source>
        <strain evidence="1">KACC 23697</strain>
    </source>
</reference>
<protein>
    <submittedName>
        <fullName evidence="1">Uncharacterized protein</fullName>
    </submittedName>
</protein>
<evidence type="ECO:0000313" key="1">
    <source>
        <dbReference type="EMBL" id="XBO49240.1"/>
    </source>
</evidence>
<accession>A0AAU7K9Q9</accession>
<dbReference type="RefSeq" id="WP_406826569.1">
    <property type="nucleotide sequence ID" value="NZ_CP157485.1"/>
</dbReference>
<dbReference type="EMBL" id="CP157485">
    <property type="protein sequence ID" value="XBO49240.1"/>
    <property type="molecule type" value="Genomic_DNA"/>
</dbReference>
<dbReference type="AlphaFoldDB" id="A0AAU7K9Q9"/>
<sequence length="98" mass="11946">MDKKQELYPTLTTGWVMFTLKVHFKPNVLAENDFSFNLLTYLNRKNIENKELENFDFSELEYFSERYKYKKMVAYAEDFCIKNNLDQIIIIRKKMRTP</sequence>